<gene>
    <name evidence="9" type="ORF">SAMN02799615_02876</name>
</gene>
<dbReference type="GO" id="GO:0008235">
    <property type="term" value="F:metalloexopeptidase activity"/>
    <property type="evidence" value="ECO:0007669"/>
    <property type="project" value="TreeGrafter"/>
</dbReference>
<dbReference type="CDD" id="cd08073">
    <property type="entry name" value="MPN_NLPC_P60"/>
    <property type="match status" value="1"/>
</dbReference>
<evidence type="ECO:0000259" key="8">
    <source>
        <dbReference type="PROSITE" id="PS51935"/>
    </source>
</evidence>
<keyword evidence="2" id="KW-0645">Protease</keyword>
<evidence type="ECO:0000313" key="10">
    <source>
        <dbReference type="Proteomes" id="UP000199477"/>
    </source>
</evidence>
<dbReference type="GO" id="GO:0000502">
    <property type="term" value="C:proteasome complex"/>
    <property type="evidence" value="ECO:0007669"/>
    <property type="project" value="UniProtKB-KW"/>
</dbReference>
<evidence type="ECO:0000256" key="4">
    <source>
        <dbReference type="ARBA" id="ARBA00022801"/>
    </source>
</evidence>
<proteinExistence type="inferred from homology"/>
<dbReference type="InterPro" id="IPR051929">
    <property type="entry name" value="VirAsm_ModProt"/>
</dbReference>
<dbReference type="AlphaFoldDB" id="A0A1I2H7N6"/>
<dbReference type="Pfam" id="PF14464">
    <property type="entry name" value="Prok-JAB"/>
    <property type="match status" value="1"/>
</dbReference>
<organism evidence="9 10">
    <name type="scientific">Dyella marensis</name>
    <dbReference type="NCBI Taxonomy" id="500610"/>
    <lineage>
        <taxon>Bacteria</taxon>
        <taxon>Pseudomonadati</taxon>
        <taxon>Pseudomonadota</taxon>
        <taxon>Gammaproteobacteria</taxon>
        <taxon>Lysobacterales</taxon>
        <taxon>Rhodanobacteraceae</taxon>
        <taxon>Dyella</taxon>
    </lineage>
</organism>
<keyword evidence="6" id="KW-0862">Zinc</keyword>
<reference evidence="10" key="1">
    <citation type="submission" date="2016-10" db="EMBL/GenBank/DDBJ databases">
        <authorList>
            <person name="Varghese N."/>
            <person name="Submissions S."/>
        </authorList>
    </citation>
    <scope>NUCLEOTIDE SEQUENCE [LARGE SCALE GENOMIC DNA]</scope>
    <source>
        <strain evidence="10">UNC178MFTsu3.1</strain>
    </source>
</reference>
<dbReference type="PANTHER" id="PTHR34858">
    <property type="entry name" value="CYSO-CYSTEINE PEPTIDASE"/>
    <property type="match status" value="1"/>
</dbReference>
<accession>A0A1I2H7N6</accession>
<dbReference type="Proteomes" id="UP000199477">
    <property type="component" value="Unassembled WGS sequence"/>
</dbReference>
<keyword evidence="3" id="KW-0479">Metal-binding</keyword>
<dbReference type="SUPFAM" id="SSF102712">
    <property type="entry name" value="JAB1/MPN domain"/>
    <property type="match status" value="1"/>
</dbReference>
<dbReference type="PROSITE" id="PS51935">
    <property type="entry name" value="NLPC_P60"/>
    <property type="match status" value="1"/>
</dbReference>
<evidence type="ECO:0000256" key="1">
    <source>
        <dbReference type="ARBA" id="ARBA00007074"/>
    </source>
</evidence>
<dbReference type="SMART" id="SM00232">
    <property type="entry name" value="JAB_MPN"/>
    <property type="match status" value="1"/>
</dbReference>
<dbReference type="Gene3D" id="3.90.1720.10">
    <property type="entry name" value="endopeptidase domain like (from Nostoc punctiforme)"/>
    <property type="match status" value="1"/>
</dbReference>
<dbReference type="Pfam" id="PF00877">
    <property type="entry name" value="NLPC_P60"/>
    <property type="match status" value="1"/>
</dbReference>
<dbReference type="GO" id="GO:0008270">
    <property type="term" value="F:zinc ion binding"/>
    <property type="evidence" value="ECO:0007669"/>
    <property type="project" value="TreeGrafter"/>
</dbReference>
<dbReference type="PANTHER" id="PTHR34858:SF1">
    <property type="entry name" value="CYSO-CYSTEINE PEPTIDASE"/>
    <property type="match status" value="1"/>
</dbReference>
<comment type="similarity">
    <text evidence="1">Belongs to the peptidase C40 family.</text>
</comment>
<evidence type="ECO:0000256" key="2">
    <source>
        <dbReference type="ARBA" id="ARBA00022670"/>
    </source>
</evidence>
<feature type="domain" description="NlpC/P60" evidence="8">
    <location>
        <begin position="105"/>
        <end position="244"/>
    </location>
</feature>
<dbReference type="Gene3D" id="3.40.140.10">
    <property type="entry name" value="Cytidine Deaminase, domain 2"/>
    <property type="match status" value="1"/>
</dbReference>
<dbReference type="InterPro" id="IPR028090">
    <property type="entry name" value="JAB_dom_prok"/>
</dbReference>
<evidence type="ECO:0000256" key="7">
    <source>
        <dbReference type="ARBA" id="ARBA00023049"/>
    </source>
</evidence>
<name>A0A1I2H7N6_9GAMM</name>
<dbReference type="EMBL" id="FONH01000011">
    <property type="protein sequence ID" value="SFF25429.1"/>
    <property type="molecule type" value="Genomic_DNA"/>
</dbReference>
<evidence type="ECO:0000256" key="6">
    <source>
        <dbReference type="ARBA" id="ARBA00022833"/>
    </source>
</evidence>
<protein>
    <submittedName>
        <fullName evidence="9">Proteasome lid subunit RPN8/RPN11, contains Jab1/MPN metalloenzyme (JAMM) motif</fullName>
    </submittedName>
</protein>
<dbReference type="GO" id="GO:0008234">
    <property type="term" value="F:cysteine-type peptidase activity"/>
    <property type="evidence" value="ECO:0007669"/>
    <property type="project" value="UniProtKB-KW"/>
</dbReference>
<dbReference type="InterPro" id="IPR000064">
    <property type="entry name" value="NLP_P60_dom"/>
</dbReference>
<evidence type="ECO:0000256" key="5">
    <source>
        <dbReference type="ARBA" id="ARBA00022807"/>
    </source>
</evidence>
<keyword evidence="9" id="KW-0647">Proteasome</keyword>
<keyword evidence="10" id="KW-1185">Reference proteome</keyword>
<keyword evidence="7" id="KW-0482">Metalloprotease</keyword>
<keyword evidence="5" id="KW-0788">Thiol protease</keyword>
<dbReference type="InterPro" id="IPR038765">
    <property type="entry name" value="Papain-like_cys_pep_sf"/>
</dbReference>
<keyword evidence="4" id="KW-0378">Hydrolase</keyword>
<dbReference type="GO" id="GO:0006508">
    <property type="term" value="P:proteolysis"/>
    <property type="evidence" value="ECO:0007669"/>
    <property type="project" value="UniProtKB-KW"/>
</dbReference>
<evidence type="ECO:0000256" key="3">
    <source>
        <dbReference type="ARBA" id="ARBA00022723"/>
    </source>
</evidence>
<dbReference type="RefSeq" id="WP_026635003.1">
    <property type="nucleotide sequence ID" value="NZ_FONH01000011.1"/>
</dbReference>
<dbReference type="InterPro" id="IPR000555">
    <property type="entry name" value="JAMM/MPN+_dom"/>
</dbReference>
<dbReference type="STRING" id="500610.SAMN02799615_02876"/>
<sequence>MNPATLDAFRAHAVADYPREACGLVVVVKGRERYLACRNLATTPSEHFVLAAEDYAEAEEAGEIVAVMHSHPDAPARASEGDRVACEASGLPWWIVSVTPGMDGTPQAGELSCIEPSGYEAPLVGRPFHHGVLDCWTLCRDWYAREWGLALPDPVRHDNWWDDGCSDLYTENLAAAGFAPVAAGDIQCGDLILMQIRSRNLVPNHAGIYLGDGLMLHHMYGRLSSRDVYGGYWVENTRLVARHAR</sequence>
<dbReference type="SUPFAM" id="SSF54001">
    <property type="entry name" value="Cysteine proteinases"/>
    <property type="match status" value="1"/>
</dbReference>
<evidence type="ECO:0000313" key="9">
    <source>
        <dbReference type="EMBL" id="SFF25429.1"/>
    </source>
</evidence>